<dbReference type="Pfam" id="PF23788">
    <property type="entry name" value="EDRF1_N"/>
    <property type="match status" value="2"/>
</dbReference>
<keyword evidence="5" id="KW-1185">Reference proteome</keyword>
<dbReference type="Gene3D" id="1.25.40.10">
    <property type="entry name" value="Tetratricopeptide repeat domain"/>
    <property type="match status" value="1"/>
</dbReference>
<evidence type="ECO:0000259" key="3">
    <source>
        <dbReference type="Pfam" id="PF23788"/>
    </source>
</evidence>
<comment type="caution">
    <text evidence="4">The sequence shown here is derived from an EMBL/GenBank/DDBJ whole genome shotgun (WGS) entry which is preliminary data.</text>
</comment>
<feature type="region of interest" description="Disordered" evidence="1">
    <location>
        <begin position="1"/>
        <end position="21"/>
    </location>
</feature>
<dbReference type="GO" id="GO:0045893">
    <property type="term" value="P:positive regulation of DNA-templated transcription"/>
    <property type="evidence" value="ECO:0007669"/>
    <property type="project" value="TreeGrafter"/>
</dbReference>
<proteinExistence type="predicted"/>
<dbReference type="AlphaFoldDB" id="A0AAW1TJQ1"/>
<evidence type="ECO:0000259" key="2">
    <source>
        <dbReference type="Pfam" id="PF23723"/>
    </source>
</evidence>
<feature type="domain" description="EDRF1 N-terminal" evidence="3">
    <location>
        <begin position="227"/>
        <end position="469"/>
    </location>
</feature>
<feature type="domain" description="EDRF1 N-terminal" evidence="3">
    <location>
        <begin position="25"/>
        <end position="195"/>
    </location>
</feature>
<gene>
    <name evidence="4" type="ORF">WA026_011517</name>
</gene>
<evidence type="ECO:0000256" key="1">
    <source>
        <dbReference type="SAM" id="MobiDB-lite"/>
    </source>
</evidence>
<name>A0AAW1TJQ1_9CUCU</name>
<dbReference type="Pfam" id="PF23723">
    <property type="entry name" value="TPR_EDRF1"/>
    <property type="match status" value="1"/>
</dbReference>
<feature type="region of interest" description="Disordered" evidence="1">
    <location>
        <begin position="543"/>
        <end position="579"/>
    </location>
</feature>
<dbReference type="InterPro" id="IPR056582">
    <property type="entry name" value="EDRF1_N"/>
</dbReference>
<dbReference type="InterPro" id="IPR056583">
    <property type="entry name" value="EDRF1_TPR"/>
</dbReference>
<evidence type="ECO:0008006" key="6">
    <source>
        <dbReference type="Google" id="ProtNLM"/>
    </source>
</evidence>
<organism evidence="4 5">
    <name type="scientific">Henosepilachna vigintioctopunctata</name>
    <dbReference type="NCBI Taxonomy" id="420089"/>
    <lineage>
        <taxon>Eukaryota</taxon>
        <taxon>Metazoa</taxon>
        <taxon>Ecdysozoa</taxon>
        <taxon>Arthropoda</taxon>
        <taxon>Hexapoda</taxon>
        <taxon>Insecta</taxon>
        <taxon>Pterygota</taxon>
        <taxon>Neoptera</taxon>
        <taxon>Endopterygota</taxon>
        <taxon>Coleoptera</taxon>
        <taxon>Polyphaga</taxon>
        <taxon>Cucujiformia</taxon>
        <taxon>Coccinelloidea</taxon>
        <taxon>Coccinellidae</taxon>
        <taxon>Epilachninae</taxon>
        <taxon>Epilachnini</taxon>
        <taxon>Henosepilachna</taxon>
    </lineage>
</organism>
<evidence type="ECO:0000313" key="4">
    <source>
        <dbReference type="EMBL" id="KAK9871241.1"/>
    </source>
</evidence>
<dbReference type="PANTHER" id="PTHR15000:SF1">
    <property type="entry name" value="ERYTHROID DIFFERENTIATION-RELATED FACTOR 1"/>
    <property type="match status" value="1"/>
</dbReference>
<dbReference type="PANTHER" id="PTHR15000">
    <property type="entry name" value="ERYTHROID DIFFERENTIATION-RELATED FACTOR 1"/>
    <property type="match status" value="1"/>
</dbReference>
<dbReference type="Proteomes" id="UP001431783">
    <property type="component" value="Unassembled WGS sequence"/>
</dbReference>
<feature type="compositionally biased region" description="Basic residues" evidence="1">
    <location>
        <begin position="558"/>
        <end position="573"/>
    </location>
</feature>
<accession>A0AAW1TJQ1</accession>
<protein>
    <recommendedName>
        <fullName evidence="6">Erythroid differentiation-related factor 1</fullName>
    </recommendedName>
</protein>
<sequence>MSASDDDENKKKESEVENDDKETVIRSTAVVKYSVPKVENFVELQCNTNLNLPPSNWLSDSADSYGLQRVSRGQEGFSSFRMAQMFPEVVANVDVISDAENIKRLLKSPYTNEVISMIVHRVENTLLIDNFDIYDRIIRRTQNNDFKWLAEFILKHLGAKALRDSRSLYVKCRTREALRENNLLSKFRYHSLVQKQNELLHDNNVNQTHSSRSFEYTFLPNPAPDTETPDPETLGHKYNRNVVWTFENIQMLLGTDMPIFGRGTYPCISLRLRDVNKPINILTGIDYWLDNLMSNVPEVFMCYHLNGIVQKYELIKTEDIPRLKNSKFSPLVIKDVAQNILSFLKTNATKAGHTYWLFKGKDEEIIKLYDLTCLVPQDEKLQNPFTIPVAMLLYRVARSFMRSNEKKPSGTVKKLLTNCLKLLEEQKYPEIVTSSHFMMSEIYVPLDTNPEKPVFEQESCDNDLVYEADDEMLSADGAESAINYLDLEAQKTSTFVNKSAPPITGTTEERCIQAIHHISKGLSCLKFFTEETKNVLQEDQVPMAKPNEPIPMGYSKLSGKKKGKKGRKNKDRKKKTEEAQVENKVLVDEENALLIKSSQEAQHLPKWKERHGKKDGMSWKDHLKILLCEKLLLVYATLAERYYISSQYGSSLRCIGILAKSSVILNDLGIPNQLRENCLLGRAGDCLFMIANNWDKAETYRSQLKSYTDGDNEILKQLESDEVFYKDQTDRYDNIKCAIIEDIGLSTDSQFQILTQSAQCYEQAMEVSETNSIIQRLACCLNDMGKYYLNYSKLFDKKFMCETVYKAETHFERALELFEKINDKGNIALVCLNMGTMHRMFVNADSPDKIHVTQKNKAILYKAISLYKKAYAIIDVDTVEPKIWHSVNWELSTALYHMAEILDDFPSPKWDEVTAKHSEETMNEIMGLLQKSLFHCDSCEKTVNALAHNVSSGAIHAKIGCVQHRQFLSYFEQDPPIVKKNWCTVFMNHYEKAAKCYFLAGDPMNYIMVQMKRVSMKLYLAQRVVNPNNKLMHYQAALDILVEMQEMTDLIVNRKEDIYLASIPYYPENERESYLEEAVCPFVITMTDKLQDILKNLTKICMSKNPPNKDCPHLAEMYKGCYKLTFVLNKKMFLDELALNMNEVLIKIKQMIQKK</sequence>
<evidence type="ECO:0000313" key="5">
    <source>
        <dbReference type="Proteomes" id="UP001431783"/>
    </source>
</evidence>
<dbReference type="EMBL" id="JARQZJ010000005">
    <property type="protein sequence ID" value="KAK9871241.1"/>
    <property type="molecule type" value="Genomic_DNA"/>
</dbReference>
<reference evidence="4 5" key="1">
    <citation type="submission" date="2023-03" db="EMBL/GenBank/DDBJ databases">
        <title>Genome insight into feeding habits of ladybird beetles.</title>
        <authorList>
            <person name="Li H.-S."/>
            <person name="Huang Y.-H."/>
            <person name="Pang H."/>
        </authorList>
    </citation>
    <scope>NUCLEOTIDE SEQUENCE [LARGE SCALE GENOMIC DNA]</scope>
    <source>
        <strain evidence="4">SYSU_2023b</strain>
        <tissue evidence="4">Whole body</tissue>
    </source>
</reference>
<feature type="domain" description="EDRF1 TPR repeats region" evidence="2">
    <location>
        <begin position="774"/>
        <end position="1152"/>
    </location>
</feature>
<dbReference type="InterPro" id="IPR011990">
    <property type="entry name" value="TPR-like_helical_dom_sf"/>
</dbReference>